<accession>A0ABP3TSW0</accession>
<proteinExistence type="predicted"/>
<name>A0ABP3TSW0_9FLAO</name>
<evidence type="ECO:0000313" key="3">
    <source>
        <dbReference type="Proteomes" id="UP001501758"/>
    </source>
</evidence>
<dbReference type="PROSITE" id="PS51257">
    <property type="entry name" value="PROKAR_LIPOPROTEIN"/>
    <property type="match status" value="1"/>
</dbReference>
<reference evidence="3" key="1">
    <citation type="journal article" date="2019" name="Int. J. Syst. Evol. Microbiol.">
        <title>The Global Catalogue of Microorganisms (GCM) 10K type strain sequencing project: providing services to taxonomists for standard genome sequencing and annotation.</title>
        <authorList>
            <consortium name="The Broad Institute Genomics Platform"/>
            <consortium name="The Broad Institute Genome Sequencing Center for Infectious Disease"/>
            <person name="Wu L."/>
            <person name="Ma J."/>
        </authorList>
    </citation>
    <scope>NUCLEOTIDE SEQUENCE [LARGE SCALE GENOMIC DNA]</scope>
    <source>
        <strain evidence="3">JCM 15974</strain>
    </source>
</reference>
<dbReference type="RefSeq" id="WP_343910621.1">
    <property type="nucleotide sequence ID" value="NZ_BAAAGE010000001.1"/>
</dbReference>
<feature type="region of interest" description="Disordered" evidence="1">
    <location>
        <begin position="32"/>
        <end position="54"/>
    </location>
</feature>
<organism evidence="2 3">
    <name type="scientific">Aquimarina litoralis</name>
    <dbReference type="NCBI Taxonomy" id="584605"/>
    <lineage>
        <taxon>Bacteria</taxon>
        <taxon>Pseudomonadati</taxon>
        <taxon>Bacteroidota</taxon>
        <taxon>Flavobacteriia</taxon>
        <taxon>Flavobacteriales</taxon>
        <taxon>Flavobacteriaceae</taxon>
        <taxon>Aquimarina</taxon>
    </lineage>
</organism>
<evidence type="ECO:0008006" key="4">
    <source>
        <dbReference type="Google" id="ProtNLM"/>
    </source>
</evidence>
<dbReference type="Proteomes" id="UP001501758">
    <property type="component" value="Unassembled WGS sequence"/>
</dbReference>
<sequence>MKVFRLIVVLFVLISFLSVSCEKENVDIPVIGDEIDQEEDDQNEGDENGDTNNEENIETLNLLANTIKFYDHVYGGGVREIDILSFAEIDLPEQSDDNSNHTFTGVLGGSSKVFEKVGFNLRLQNFQDQFGYEGAILRFKDNHGNISEDFYFIDKESFTGTPSNRRFDIWVSFNNKVLPLNEFSIISTPVKNGKLVGTKELEIKVKKLAGEPSMNGDWSAEKLFADSMIYWSTYVRTYYPEVEECYTYDTGPPDFNDITVCNTMNFTNLTLSEDGSFVINTSFDGQEKISNGYWVVLENNEMLFIAKRSAENINYQILSDFEGSTTFKFNQDLLEINESYTDPDRIEFFPNDRYNKRITTYKKVD</sequence>
<evidence type="ECO:0000256" key="1">
    <source>
        <dbReference type="SAM" id="MobiDB-lite"/>
    </source>
</evidence>
<protein>
    <recommendedName>
        <fullName evidence="4">TolB-like 6-blade propeller-like</fullName>
    </recommendedName>
</protein>
<keyword evidence="3" id="KW-1185">Reference proteome</keyword>
<dbReference type="EMBL" id="BAAAGE010000001">
    <property type="protein sequence ID" value="GAA0714330.1"/>
    <property type="molecule type" value="Genomic_DNA"/>
</dbReference>
<feature type="compositionally biased region" description="Acidic residues" evidence="1">
    <location>
        <begin position="33"/>
        <end position="54"/>
    </location>
</feature>
<gene>
    <name evidence="2" type="ORF">GCM10009430_07360</name>
</gene>
<comment type="caution">
    <text evidence="2">The sequence shown here is derived from an EMBL/GenBank/DDBJ whole genome shotgun (WGS) entry which is preliminary data.</text>
</comment>
<evidence type="ECO:0000313" key="2">
    <source>
        <dbReference type="EMBL" id="GAA0714330.1"/>
    </source>
</evidence>